<dbReference type="Proteomes" id="UP000638353">
    <property type="component" value="Unassembled WGS sequence"/>
</dbReference>
<evidence type="ECO:0000313" key="2">
    <source>
        <dbReference type="EMBL" id="GHC94934.1"/>
    </source>
</evidence>
<dbReference type="GO" id="GO:0044550">
    <property type="term" value="P:secondary metabolite biosynthetic process"/>
    <property type="evidence" value="ECO:0007669"/>
    <property type="project" value="TreeGrafter"/>
</dbReference>
<dbReference type="Pfam" id="PF00501">
    <property type="entry name" value="AMP-binding"/>
    <property type="match status" value="1"/>
</dbReference>
<proteinExistence type="predicted"/>
<reference evidence="2" key="1">
    <citation type="journal article" date="2014" name="Int. J. Syst. Evol. Microbiol.">
        <title>Complete genome sequence of Corynebacterium casei LMG S-19264T (=DSM 44701T), isolated from a smear-ripened cheese.</title>
        <authorList>
            <consortium name="US DOE Joint Genome Institute (JGI-PGF)"/>
            <person name="Walter F."/>
            <person name="Albersmeier A."/>
            <person name="Kalinowski J."/>
            <person name="Ruckert C."/>
        </authorList>
    </citation>
    <scope>NUCLEOTIDE SEQUENCE</scope>
    <source>
        <strain evidence="2">JCM 4637</strain>
    </source>
</reference>
<dbReference type="PANTHER" id="PTHR45527">
    <property type="entry name" value="NONRIBOSOMAL PEPTIDE SYNTHETASE"/>
    <property type="match status" value="1"/>
</dbReference>
<dbReference type="GO" id="GO:0005737">
    <property type="term" value="C:cytoplasm"/>
    <property type="evidence" value="ECO:0007669"/>
    <property type="project" value="TreeGrafter"/>
</dbReference>
<dbReference type="SUPFAM" id="SSF56801">
    <property type="entry name" value="Acetyl-CoA synthetase-like"/>
    <property type="match status" value="1"/>
</dbReference>
<name>A0A918WYP5_9ACTN</name>
<dbReference type="RefSeq" id="WP_189824163.1">
    <property type="nucleotide sequence ID" value="NZ_BMVC01000006.1"/>
</dbReference>
<reference evidence="2" key="2">
    <citation type="submission" date="2020-09" db="EMBL/GenBank/DDBJ databases">
        <authorList>
            <person name="Sun Q."/>
            <person name="Ohkuma M."/>
        </authorList>
    </citation>
    <scope>NUCLEOTIDE SEQUENCE</scope>
    <source>
        <strain evidence="2">JCM 4637</strain>
    </source>
</reference>
<gene>
    <name evidence="2" type="ORF">GCM10010334_33470</name>
</gene>
<dbReference type="InterPro" id="IPR020845">
    <property type="entry name" value="AMP-binding_CS"/>
</dbReference>
<dbReference type="GO" id="GO:0031177">
    <property type="term" value="F:phosphopantetheine binding"/>
    <property type="evidence" value="ECO:0007669"/>
    <property type="project" value="TreeGrafter"/>
</dbReference>
<dbReference type="PROSITE" id="PS00455">
    <property type="entry name" value="AMP_BINDING"/>
    <property type="match status" value="1"/>
</dbReference>
<dbReference type="Gene3D" id="3.40.50.980">
    <property type="match status" value="2"/>
</dbReference>
<comment type="caution">
    <text evidence="2">The sequence shown here is derived from an EMBL/GenBank/DDBJ whole genome shotgun (WGS) entry which is preliminary data.</text>
</comment>
<dbReference type="InterPro" id="IPR000873">
    <property type="entry name" value="AMP-dep_synth/lig_dom"/>
</dbReference>
<protein>
    <recommendedName>
        <fullName evidence="1">AMP-dependent synthetase/ligase domain-containing protein</fullName>
    </recommendedName>
</protein>
<dbReference type="PANTHER" id="PTHR45527:SF1">
    <property type="entry name" value="FATTY ACID SYNTHASE"/>
    <property type="match status" value="1"/>
</dbReference>
<dbReference type="GO" id="GO:0043041">
    <property type="term" value="P:amino acid activation for nonribosomal peptide biosynthetic process"/>
    <property type="evidence" value="ECO:0007669"/>
    <property type="project" value="TreeGrafter"/>
</dbReference>
<feature type="domain" description="AMP-dependent synthetase/ligase" evidence="1">
    <location>
        <begin position="15"/>
        <end position="318"/>
    </location>
</feature>
<sequence>MNTSWEGRTVGALFVEQAARHPGAEAVVDGDNRHSYEELARDVEVLAHRLVSLGVGREVSVGVLLPRSYELVVSMLAVLRAGGVYTPLNPALPDSRLSALTEDTCPPVVLSRRDLDDRLPELNPAHGVTRVDVAALSAAHRAGELSALPDRHAPEAAAYVIQTSGSTGRPKSVQVGMDSLVNTLTWCRDACGIHEGGRVLHIIASSFDASIRSYLTPLLTGATVVLFPEGPFDPAALLDWLGRERISVFNPAVPSQFHPVVDLAAAEGFRQLSALRCLALGAEPPDLSALRPWIDSDHFNARILNVYGPTEATDIACYAELVTTG</sequence>
<dbReference type="EMBL" id="BMVC01000006">
    <property type="protein sequence ID" value="GHC94934.1"/>
    <property type="molecule type" value="Genomic_DNA"/>
</dbReference>
<organism evidence="2 3">
    <name type="scientific">Streptomyces finlayi</name>
    <dbReference type="NCBI Taxonomy" id="67296"/>
    <lineage>
        <taxon>Bacteria</taxon>
        <taxon>Bacillati</taxon>
        <taxon>Actinomycetota</taxon>
        <taxon>Actinomycetes</taxon>
        <taxon>Kitasatosporales</taxon>
        <taxon>Streptomycetaceae</taxon>
        <taxon>Streptomyces</taxon>
    </lineage>
</organism>
<evidence type="ECO:0000259" key="1">
    <source>
        <dbReference type="Pfam" id="PF00501"/>
    </source>
</evidence>
<evidence type="ECO:0000313" key="3">
    <source>
        <dbReference type="Proteomes" id="UP000638353"/>
    </source>
</evidence>
<dbReference type="AlphaFoldDB" id="A0A918WYP5"/>
<accession>A0A918WYP5</accession>